<reference evidence="2 5" key="1">
    <citation type="journal article" date="2019" name="Int. J. Syst. Evol. Microbiol.">
        <title>The Global Catalogue of Microorganisms (GCM) 10K type strain sequencing project: providing services to taxonomists for standard genome sequencing and annotation.</title>
        <authorList>
            <consortium name="The Broad Institute Genomics Platform"/>
            <consortium name="The Broad Institute Genome Sequencing Center for Infectious Disease"/>
            <person name="Wu L."/>
            <person name="Ma J."/>
        </authorList>
    </citation>
    <scope>NUCLEOTIDE SEQUENCE [LARGE SCALE GENOMIC DNA]</scope>
    <source>
        <strain evidence="2 5">JCM 10667</strain>
    </source>
</reference>
<organism evidence="3 4">
    <name type="scientific">Actinomadura livida</name>
    <dbReference type="NCBI Taxonomy" id="79909"/>
    <lineage>
        <taxon>Bacteria</taxon>
        <taxon>Bacillati</taxon>
        <taxon>Actinomycetota</taxon>
        <taxon>Actinomycetes</taxon>
        <taxon>Streptosporangiales</taxon>
        <taxon>Thermomonosporaceae</taxon>
        <taxon>Actinomadura</taxon>
    </lineage>
</organism>
<dbReference type="EMBL" id="JACHMV010000001">
    <property type="protein sequence ID" value="MBB4771823.1"/>
    <property type="molecule type" value="Genomic_DNA"/>
</dbReference>
<evidence type="ECO:0000256" key="1">
    <source>
        <dbReference type="SAM" id="MobiDB-lite"/>
    </source>
</evidence>
<dbReference type="Proteomes" id="UP000549343">
    <property type="component" value="Unassembled WGS sequence"/>
</dbReference>
<keyword evidence="5" id="KW-1185">Reference proteome</keyword>
<name>A0A7W7I7F6_9ACTN</name>
<dbReference type="EMBL" id="BAAAHD010000001">
    <property type="protein sequence ID" value="GAA0543727.1"/>
    <property type="molecule type" value="Genomic_DNA"/>
</dbReference>
<dbReference type="AlphaFoldDB" id="A0A7W7I7F6"/>
<evidence type="ECO:0000313" key="2">
    <source>
        <dbReference type="EMBL" id="GAA0543727.1"/>
    </source>
</evidence>
<feature type="region of interest" description="Disordered" evidence="1">
    <location>
        <begin position="1"/>
        <end position="41"/>
    </location>
</feature>
<evidence type="ECO:0000313" key="4">
    <source>
        <dbReference type="Proteomes" id="UP000549343"/>
    </source>
</evidence>
<evidence type="ECO:0000313" key="5">
    <source>
        <dbReference type="Proteomes" id="UP001501427"/>
    </source>
</evidence>
<dbReference type="Proteomes" id="UP001501427">
    <property type="component" value="Unassembled WGS sequence"/>
</dbReference>
<feature type="region of interest" description="Disordered" evidence="1">
    <location>
        <begin position="551"/>
        <end position="610"/>
    </location>
</feature>
<comment type="caution">
    <text evidence="3">The sequence shown here is derived from an EMBL/GenBank/DDBJ whole genome shotgun (WGS) entry which is preliminary data.</text>
</comment>
<reference evidence="2" key="3">
    <citation type="submission" date="2023-12" db="EMBL/GenBank/DDBJ databases">
        <authorList>
            <person name="Sun Q."/>
            <person name="Inoue M."/>
        </authorList>
    </citation>
    <scope>NUCLEOTIDE SEQUENCE</scope>
    <source>
        <strain evidence="2">JCM 10667</strain>
    </source>
</reference>
<protein>
    <submittedName>
        <fullName evidence="3">Uncharacterized protein</fullName>
    </submittedName>
</protein>
<accession>A0A7W7I7F6</accession>
<evidence type="ECO:0000313" key="3">
    <source>
        <dbReference type="EMBL" id="MBB4771823.1"/>
    </source>
</evidence>
<gene>
    <name evidence="3" type="ORF">F4557_000241</name>
    <name evidence="2" type="ORF">GCM10009546_02220</name>
</gene>
<sequence>MTNTADNQQDPADGPVPSNPFPGSDKDPWPQTFSATLSRATGLPREITDGLAPYVVRPKDLLTRHKGQDGTSEYRLKPEVIKRDPSTGLDIMDVVAHGFAGSPAEHNERIRSAFHSPARHPADPAKMLPRLVTGKGVDSLPAAFLMTEHPVLGNRLSELLSTMNDALDSADGFRNYRLQDDMAIYGQNETTLHALMLRTIAEPGGASGNRVRRVLDLPAIKGANRSRARLELHGLSVKNIIFGVDRSDLVLPEGDTPAKVADPAVWVPAFADALRTAYGDPRHRLHERAHAAARIATIRMQIIVGTSTPDDFHNVVFEPNRADHRRPPLGYTLVEKTASDLRAVLRDARKQGLITEAERAWLASEGSDPTSIPGEDAITARDRRDRALFAVVFPHAPERAKAVRRVLGEPARTSTTKDHVWHRLRMVSSAVGEGYRFRWNPRVLDGLISSTFIKNGEHLADEPTWTEALSTGHDIDEQKLGRFLTTRGIHWLAELQILQADRGSIGAQSGGAEETDGETLTDKKIRRSVVDARRALLRQPRRTIALMHELARASQDGSMPRQIDSGGTPVDGTRADKYWFDSQFPRETPKRKPKPPSEPSNTDTTPPQQPELSAAEIYENRRGAFYSSVTTVLTTVMVEVLTEARELVAAALDAHRTPLYQVSEDELKALHQALYAVQADLRMLKSAVADMPVGATIIEASESEKFLTEAADEDSS</sequence>
<dbReference type="RefSeq" id="WP_184878636.1">
    <property type="nucleotide sequence ID" value="NZ_BAAAHD010000001.1"/>
</dbReference>
<reference evidence="3 4" key="2">
    <citation type="submission" date="2020-08" db="EMBL/GenBank/DDBJ databases">
        <title>Sequencing the genomes of 1000 actinobacteria strains.</title>
        <authorList>
            <person name="Klenk H.-P."/>
        </authorList>
    </citation>
    <scope>NUCLEOTIDE SEQUENCE [LARGE SCALE GENOMIC DNA]</scope>
    <source>
        <strain evidence="3 4">DSM 44772</strain>
    </source>
</reference>
<feature type="compositionally biased region" description="Polar residues" evidence="1">
    <location>
        <begin position="1"/>
        <end position="10"/>
    </location>
</feature>
<proteinExistence type="predicted"/>